<organism evidence="2 3">
    <name type="scientific">Brevundimonas bullata</name>
    <dbReference type="NCBI Taxonomy" id="13160"/>
    <lineage>
        <taxon>Bacteria</taxon>
        <taxon>Pseudomonadati</taxon>
        <taxon>Pseudomonadota</taxon>
        <taxon>Alphaproteobacteria</taxon>
        <taxon>Caulobacterales</taxon>
        <taxon>Caulobacteraceae</taxon>
        <taxon>Brevundimonas</taxon>
    </lineage>
</organism>
<dbReference type="EMBL" id="JACHKY010000002">
    <property type="protein sequence ID" value="MBB4797814.1"/>
    <property type="molecule type" value="Genomic_DNA"/>
</dbReference>
<evidence type="ECO:0000313" key="3">
    <source>
        <dbReference type="Proteomes" id="UP000539957"/>
    </source>
</evidence>
<protein>
    <submittedName>
        <fullName evidence="2">Uncharacterized protein YjfI (DUF2170 family)</fullName>
    </submittedName>
</protein>
<accession>A0A7W7INW4</accession>
<keyword evidence="3" id="KW-1185">Reference proteome</keyword>
<dbReference type="Proteomes" id="UP000539957">
    <property type="component" value="Unassembled WGS sequence"/>
</dbReference>
<dbReference type="Pfam" id="PF09938">
    <property type="entry name" value="DUF2170"/>
    <property type="match status" value="1"/>
</dbReference>
<name>A0A7W7INW4_9CAUL</name>
<comment type="caution">
    <text evidence="2">The sequence shown here is derived from an EMBL/GenBank/DDBJ whole genome shotgun (WGS) entry which is preliminary data.</text>
</comment>
<dbReference type="AlphaFoldDB" id="A0A7W7INW4"/>
<dbReference type="InterPro" id="IPR019231">
    <property type="entry name" value="DUF2170"/>
</dbReference>
<proteinExistence type="predicted"/>
<feature type="region of interest" description="Disordered" evidence="1">
    <location>
        <begin position="60"/>
        <end position="84"/>
    </location>
</feature>
<sequence length="231" mass="25146">MTKPPAPSSAATERIRAWRQARREAGLVKLELWVPEAARDDVKAAVRAIITDSTRGPHLAGRDLAGRARRPNSDPITSGDDHHMDAVIETPWTVPAIKEAMDASPLIREGEMTLRVLEGADAVLLATMHEYGDLPVYLSVGGAQIVCSVLLWPVAEQADRHAFNEFLLKAQRVVPLSNFAITNVGGEDVYELMGELSCKTTLQTILIELRTLAENAIDATELRETFGADAA</sequence>
<evidence type="ECO:0000313" key="2">
    <source>
        <dbReference type="EMBL" id="MBB4797814.1"/>
    </source>
</evidence>
<evidence type="ECO:0000256" key="1">
    <source>
        <dbReference type="SAM" id="MobiDB-lite"/>
    </source>
</evidence>
<gene>
    <name evidence="2" type="ORF">HNP32_001538</name>
</gene>
<dbReference type="RefSeq" id="WP_184268672.1">
    <property type="nucleotide sequence ID" value="NZ_JACHKY010000002.1"/>
</dbReference>
<reference evidence="2 3" key="1">
    <citation type="submission" date="2020-08" db="EMBL/GenBank/DDBJ databases">
        <title>Functional genomics of gut bacteria from endangered species of beetles.</title>
        <authorList>
            <person name="Carlos-Shanley C."/>
        </authorList>
    </citation>
    <scope>NUCLEOTIDE SEQUENCE [LARGE SCALE GENOMIC DNA]</scope>
    <source>
        <strain evidence="2 3">S00123</strain>
    </source>
</reference>